<evidence type="ECO:0000313" key="2">
    <source>
        <dbReference type="Proteomes" id="UP000054007"/>
    </source>
</evidence>
<dbReference type="Proteomes" id="UP000054007">
    <property type="component" value="Unassembled WGS sequence"/>
</dbReference>
<protein>
    <recommendedName>
        <fullName evidence="3">F-box domain-containing protein</fullName>
    </recommendedName>
</protein>
<dbReference type="InterPro" id="IPR032675">
    <property type="entry name" value="LRR_dom_sf"/>
</dbReference>
<accession>A0A0D7BDZ7</accession>
<evidence type="ECO:0000313" key="1">
    <source>
        <dbReference type="EMBL" id="KIY68404.1"/>
    </source>
</evidence>
<dbReference type="Gene3D" id="3.80.10.10">
    <property type="entry name" value="Ribonuclease Inhibitor"/>
    <property type="match status" value="1"/>
</dbReference>
<proteinExistence type="predicted"/>
<name>A0A0D7BDZ7_9AGAR</name>
<reference evidence="1 2" key="1">
    <citation type="journal article" date="2015" name="Fungal Genet. Biol.">
        <title>Evolution of novel wood decay mechanisms in Agaricales revealed by the genome sequences of Fistulina hepatica and Cylindrobasidium torrendii.</title>
        <authorList>
            <person name="Floudas D."/>
            <person name="Held B.W."/>
            <person name="Riley R."/>
            <person name="Nagy L.G."/>
            <person name="Koehler G."/>
            <person name="Ransdell A.S."/>
            <person name="Younus H."/>
            <person name="Chow J."/>
            <person name="Chiniquy J."/>
            <person name="Lipzen A."/>
            <person name="Tritt A."/>
            <person name="Sun H."/>
            <person name="Haridas S."/>
            <person name="LaButti K."/>
            <person name="Ohm R.A."/>
            <person name="Kues U."/>
            <person name="Blanchette R.A."/>
            <person name="Grigoriev I.V."/>
            <person name="Minto R.E."/>
            <person name="Hibbett D.S."/>
        </authorList>
    </citation>
    <scope>NUCLEOTIDE SEQUENCE [LARGE SCALE GENOMIC DNA]</scope>
    <source>
        <strain evidence="1 2">FP15055 ss-10</strain>
    </source>
</reference>
<evidence type="ECO:0008006" key="3">
    <source>
        <dbReference type="Google" id="ProtNLM"/>
    </source>
</evidence>
<dbReference type="SUPFAM" id="SSF52047">
    <property type="entry name" value="RNI-like"/>
    <property type="match status" value="1"/>
</dbReference>
<dbReference type="AlphaFoldDB" id="A0A0D7BDZ7"/>
<organism evidence="1 2">
    <name type="scientific">Cylindrobasidium torrendii FP15055 ss-10</name>
    <dbReference type="NCBI Taxonomy" id="1314674"/>
    <lineage>
        <taxon>Eukaryota</taxon>
        <taxon>Fungi</taxon>
        <taxon>Dikarya</taxon>
        <taxon>Basidiomycota</taxon>
        <taxon>Agaricomycotina</taxon>
        <taxon>Agaricomycetes</taxon>
        <taxon>Agaricomycetidae</taxon>
        <taxon>Agaricales</taxon>
        <taxon>Marasmiineae</taxon>
        <taxon>Physalacriaceae</taxon>
        <taxon>Cylindrobasidium</taxon>
    </lineage>
</organism>
<keyword evidence="2" id="KW-1185">Reference proteome</keyword>
<gene>
    <name evidence="1" type="ORF">CYLTODRAFT_489781</name>
</gene>
<sequence length="421" mass="47371">MLDIPLEIKLAIIDNLASAVRDPLSGVALVWPEVIFRIRERRFSAVSLSTTRKLHLLSEILEGSPSLCPIVHTVVIPAGAFTRSVYDSPDLPRLFKLLKKLTNVVFYSVDPLTQPHTVDAFQCLPNTITYVDLHIYQKTVHPPPEPLSKTLELLRAFPCVETLKLECNPDVGPSLGSDAINSVIAKPFTSLRTLFLFNRQFLKSASMPALMERGLFPNLESLTIKDERWDHRSVGVLDGLLRCWSNTLRELRVLGRGIAARTPGAPMFVLPPNLDVLKFEISFTVRRPPPGFDDGSYLDLWIRTLEQRCRSGATLRSLDILVEFSWPKIQKAGAQEIARFHQIDALLGSSELNAMHLKWHLVRDDGFVTFENEPGIYDETSLETACKWVNENIFPATSARFLTEAGRNRFGTTYTPTVTHL</sequence>
<dbReference type="EMBL" id="KN880503">
    <property type="protein sequence ID" value="KIY68404.1"/>
    <property type="molecule type" value="Genomic_DNA"/>
</dbReference>